<dbReference type="Proteomes" id="UP000654918">
    <property type="component" value="Unassembled WGS sequence"/>
</dbReference>
<comment type="caution">
    <text evidence="2">The sequence shown here is derived from an EMBL/GenBank/DDBJ whole genome shotgun (WGS) entry which is preliminary data.</text>
</comment>
<sequence>MSDERRLSPSGWRSGVMQKAQYFFGEVLTGAVWISGAEGSEDGGSTAVETRTDNIDDGDGQQRRRGIDGSDRRDEQQ</sequence>
<evidence type="ECO:0000313" key="2">
    <source>
        <dbReference type="EMBL" id="KAF6827183.1"/>
    </source>
</evidence>
<protein>
    <submittedName>
        <fullName evidence="2">Uncharacterized protein</fullName>
    </submittedName>
</protein>
<name>A0A8H6KA63_9PEZI</name>
<feature type="compositionally biased region" description="Basic and acidic residues" evidence="1">
    <location>
        <begin position="50"/>
        <end position="77"/>
    </location>
</feature>
<accession>A0A8H6KA63</accession>
<feature type="region of interest" description="Disordered" evidence="1">
    <location>
        <begin position="36"/>
        <end position="77"/>
    </location>
</feature>
<gene>
    <name evidence="2" type="ORF">CPLU01_09256</name>
</gene>
<reference evidence="2" key="1">
    <citation type="journal article" date="2020" name="Phytopathology">
        <title>Genome Sequence Resources of Colletotrichum truncatum, C. plurivorum, C. musicola, and C. sojae: Four Species Pathogenic to Soybean (Glycine max).</title>
        <authorList>
            <person name="Rogerio F."/>
            <person name="Boufleur T.R."/>
            <person name="Ciampi-Guillardi M."/>
            <person name="Sukno S.A."/>
            <person name="Thon M.R."/>
            <person name="Massola Junior N.S."/>
            <person name="Baroncelli R."/>
        </authorList>
    </citation>
    <scope>NUCLEOTIDE SEQUENCE</scope>
    <source>
        <strain evidence="2">LFN00145</strain>
    </source>
</reference>
<keyword evidence="3" id="KW-1185">Reference proteome</keyword>
<organism evidence="2 3">
    <name type="scientific">Colletotrichum plurivorum</name>
    <dbReference type="NCBI Taxonomy" id="2175906"/>
    <lineage>
        <taxon>Eukaryota</taxon>
        <taxon>Fungi</taxon>
        <taxon>Dikarya</taxon>
        <taxon>Ascomycota</taxon>
        <taxon>Pezizomycotina</taxon>
        <taxon>Sordariomycetes</taxon>
        <taxon>Hypocreomycetidae</taxon>
        <taxon>Glomerellales</taxon>
        <taxon>Glomerellaceae</taxon>
        <taxon>Colletotrichum</taxon>
        <taxon>Colletotrichum orchidearum species complex</taxon>
    </lineage>
</organism>
<evidence type="ECO:0000313" key="3">
    <source>
        <dbReference type="Proteomes" id="UP000654918"/>
    </source>
</evidence>
<dbReference type="AlphaFoldDB" id="A0A8H6KA63"/>
<dbReference type="EMBL" id="WIGO01000142">
    <property type="protein sequence ID" value="KAF6827183.1"/>
    <property type="molecule type" value="Genomic_DNA"/>
</dbReference>
<proteinExistence type="predicted"/>
<evidence type="ECO:0000256" key="1">
    <source>
        <dbReference type="SAM" id="MobiDB-lite"/>
    </source>
</evidence>